<comment type="caution">
    <text evidence="4">The sequence shown here is derived from an EMBL/GenBank/DDBJ whole genome shotgun (WGS) entry which is preliminary data.</text>
</comment>
<feature type="domain" description="DNA2/NAM7 helicase helicase" evidence="2">
    <location>
        <begin position="501"/>
        <end position="647"/>
    </location>
</feature>
<evidence type="ECO:0000259" key="2">
    <source>
        <dbReference type="Pfam" id="PF13086"/>
    </source>
</evidence>
<dbReference type="GO" id="GO:0004386">
    <property type="term" value="F:helicase activity"/>
    <property type="evidence" value="ECO:0007669"/>
    <property type="project" value="InterPro"/>
</dbReference>
<sequence length="828" mass="95599">MHRKRGRGTGLPSENPAHFGRHQAPSARGGRGNMPGMPGPSRSRQRYRDDRSRSSPFHGTRMHTTTLDEIRKLLQQETEIITLKLLSPQFKLRDILRESTGEITEMLLDLINKVCNTVSSPQNVSHILQQVNTSGFFTGPVIAYITKCRMTLLSPDSCAVLLTICGVLKACQDRIPAGSSENVTSVLAQLKAVETSKHFTLPTQYKKCLQEIEEKHTTILRQIQGRVLMKVRNMDRDNDDNYLEPPNNFREVPIGPVPEDLRGDIEPYLRKNRITGGYRDTEQYLDIQFRLLREDFMYPLRQGIKELRRVREIYTDEKYIQDVNVYTDVRYLGLSCSGKGILYHIQFNALKLRRIKWEFSKRLIYGSLVCLSSDDFTTFMIGTVEERDNKLLKEGMVDILVNDAHHHVDLDPFTVYKMVECSAYFEAYRYNLESLQELNDAKLPFLDYLLGQRKRPPSPPRYLRGNDVQYDFEPLLKRSSSCKRWAILDKSKWMKASDFGLDASQYDALEMALTHEFSLVQGPPGTGKTFIALKIVQILLHNFRVWGRRLREEDIVKISNAPILLVCYTNHALDQFLEGILKFTDDDSGSVVRIGGRCNSENEKLLRCQLSKLKRDRSRNTKIPEEIKVAKREIIGQMDNCEKNLTYIENERIYSLTHVLDDRCLILLMTEIHRMYFELQETQRSAISFVGEWLLRDDNRINETKIEPCDEGTDTDSNTPLPNQTNDNLDTQIGRIIDEEINIIEQDRRIDTEDSNTDYKRLGHVSKRALHQLLNLQGEPTPKGDPGEWKPTMSNKRSKKIIRSELNKQECMSEEEESTILDIGQLLP</sequence>
<dbReference type="GO" id="GO:0031048">
    <property type="term" value="P:regulatory ncRNA-mediated heterochromatin formation"/>
    <property type="evidence" value="ECO:0007669"/>
    <property type="project" value="TreeGrafter"/>
</dbReference>
<feature type="compositionally biased region" description="Polar residues" evidence="1">
    <location>
        <begin position="715"/>
        <end position="729"/>
    </location>
</feature>
<keyword evidence="5" id="KW-1185">Reference proteome</keyword>
<protein>
    <recommendedName>
        <fullName evidence="6">NFX1-type zinc finger-containing protein 1</fullName>
    </recommendedName>
</protein>
<evidence type="ECO:0000256" key="1">
    <source>
        <dbReference type="SAM" id="MobiDB-lite"/>
    </source>
</evidence>
<dbReference type="SUPFAM" id="SSF52540">
    <property type="entry name" value="P-loop containing nucleoside triphosphate hydrolases"/>
    <property type="match status" value="1"/>
</dbReference>
<dbReference type="InterPro" id="IPR027417">
    <property type="entry name" value="P-loop_NTPase"/>
</dbReference>
<gene>
    <name evidence="4" type="ORF">LSH36_929g00011</name>
</gene>
<dbReference type="Gene3D" id="3.40.50.300">
    <property type="entry name" value="P-loop containing nucleotide triphosphate hydrolases"/>
    <property type="match status" value="1"/>
</dbReference>
<dbReference type="Pfam" id="PF13086">
    <property type="entry name" value="AAA_11"/>
    <property type="match status" value="1"/>
</dbReference>
<feature type="domain" description="ZNFX1" evidence="3">
    <location>
        <begin position="320"/>
        <end position="422"/>
    </location>
</feature>
<dbReference type="InterPro" id="IPR041677">
    <property type="entry name" value="DNA2/NAM7_AAA_11"/>
</dbReference>
<feature type="non-terminal residue" evidence="4">
    <location>
        <position position="828"/>
    </location>
</feature>
<dbReference type="AlphaFoldDB" id="A0AAD9IYE8"/>
<evidence type="ECO:0008006" key="6">
    <source>
        <dbReference type="Google" id="ProtNLM"/>
    </source>
</evidence>
<dbReference type="PANTHER" id="PTHR10887">
    <property type="entry name" value="DNA2/NAM7 HELICASE FAMILY"/>
    <property type="match status" value="1"/>
</dbReference>
<evidence type="ECO:0000259" key="3">
    <source>
        <dbReference type="Pfam" id="PF25396"/>
    </source>
</evidence>
<proteinExistence type="predicted"/>
<dbReference type="GO" id="GO:0031380">
    <property type="term" value="C:nuclear RNA-directed RNA polymerase complex"/>
    <property type="evidence" value="ECO:0007669"/>
    <property type="project" value="TreeGrafter"/>
</dbReference>
<dbReference type="InterPro" id="IPR045055">
    <property type="entry name" value="DNA2/NAM7-like"/>
</dbReference>
<dbReference type="EMBL" id="JAODUP010000929">
    <property type="protein sequence ID" value="KAK2142648.1"/>
    <property type="molecule type" value="Genomic_DNA"/>
</dbReference>
<evidence type="ECO:0000313" key="5">
    <source>
        <dbReference type="Proteomes" id="UP001208570"/>
    </source>
</evidence>
<dbReference type="PANTHER" id="PTHR10887:SF341">
    <property type="entry name" value="NFX1-TYPE ZINC FINGER-CONTAINING PROTEIN 1"/>
    <property type="match status" value="1"/>
</dbReference>
<feature type="region of interest" description="Disordered" evidence="1">
    <location>
        <begin position="777"/>
        <end position="828"/>
    </location>
</feature>
<dbReference type="Proteomes" id="UP001208570">
    <property type="component" value="Unassembled WGS sequence"/>
</dbReference>
<name>A0AAD9IYE8_9ANNE</name>
<dbReference type="InterPro" id="IPR057373">
    <property type="entry name" value="ZNFX1"/>
</dbReference>
<feature type="region of interest" description="Disordered" evidence="1">
    <location>
        <begin position="1"/>
        <end position="64"/>
    </location>
</feature>
<evidence type="ECO:0000313" key="4">
    <source>
        <dbReference type="EMBL" id="KAK2142648.1"/>
    </source>
</evidence>
<reference evidence="4" key="1">
    <citation type="journal article" date="2023" name="Mol. Biol. Evol.">
        <title>Third-Generation Sequencing Reveals the Adaptive Role of the Epigenome in Three Deep-Sea Polychaetes.</title>
        <authorList>
            <person name="Perez M."/>
            <person name="Aroh O."/>
            <person name="Sun Y."/>
            <person name="Lan Y."/>
            <person name="Juniper S.K."/>
            <person name="Young C.R."/>
            <person name="Angers B."/>
            <person name="Qian P.Y."/>
        </authorList>
    </citation>
    <scope>NUCLEOTIDE SEQUENCE</scope>
    <source>
        <strain evidence="4">P08H-3</strain>
    </source>
</reference>
<accession>A0AAD9IYE8</accession>
<organism evidence="4 5">
    <name type="scientific">Paralvinella palmiformis</name>
    <dbReference type="NCBI Taxonomy" id="53620"/>
    <lineage>
        <taxon>Eukaryota</taxon>
        <taxon>Metazoa</taxon>
        <taxon>Spiralia</taxon>
        <taxon>Lophotrochozoa</taxon>
        <taxon>Annelida</taxon>
        <taxon>Polychaeta</taxon>
        <taxon>Sedentaria</taxon>
        <taxon>Canalipalpata</taxon>
        <taxon>Terebellida</taxon>
        <taxon>Terebelliformia</taxon>
        <taxon>Alvinellidae</taxon>
        <taxon>Paralvinella</taxon>
    </lineage>
</organism>
<dbReference type="Pfam" id="PF25396">
    <property type="entry name" value="ZNFX1"/>
    <property type="match status" value="1"/>
</dbReference>
<feature type="region of interest" description="Disordered" evidence="1">
    <location>
        <begin position="705"/>
        <end position="729"/>
    </location>
</feature>